<dbReference type="EC" id="2.7.1.172" evidence="1"/>
<comment type="catalytic activity">
    <reaction evidence="2">
        <text>N(6)-D-ribulosyl-L-lysyl-[protein] + ATP = N(6)-(3-O-phospho-D-ribulosyl)-L-lysyl-[protein] + ADP + H(+)</text>
        <dbReference type="Rhea" id="RHEA:48432"/>
        <dbReference type="Rhea" id="RHEA-COMP:12103"/>
        <dbReference type="Rhea" id="RHEA-COMP:12104"/>
        <dbReference type="ChEBI" id="CHEBI:15378"/>
        <dbReference type="ChEBI" id="CHEBI:30616"/>
        <dbReference type="ChEBI" id="CHEBI:90418"/>
        <dbReference type="ChEBI" id="CHEBI:90420"/>
        <dbReference type="ChEBI" id="CHEBI:456216"/>
        <dbReference type="EC" id="2.7.1.172"/>
    </reaction>
    <physiologicalReaction direction="left-to-right" evidence="2">
        <dbReference type="Rhea" id="RHEA:48433"/>
    </physiologicalReaction>
</comment>
<dbReference type="EMBL" id="JAQQWK010000001">
    <property type="protein sequence ID" value="KAK8055657.1"/>
    <property type="molecule type" value="Genomic_DNA"/>
</dbReference>
<dbReference type="InterPro" id="IPR011009">
    <property type="entry name" value="Kinase-like_dom_sf"/>
</dbReference>
<dbReference type="Pfam" id="PF03881">
    <property type="entry name" value="Fructosamin_kin"/>
    <property type="match status" value="1"/>
</dbReference>
<accession>A0ABR1UAC4</accession>
<dbReference type="SUPFAM" id="SSF56112">
    <property type="entry name" value="Protein kinase-like (PK-like)"/>
    <property type="match status" value="1"/>
</dbReference>
<dbReference type="PANTHER" id="PTHR12149">
    <property type="entry name" value="FRUCTOSAMINE 3 KINASE-RELATED PROTEIN"/>
    <property type="match status" value="1"/>
</dbReference>
<sequence length="370" mass="41764">MAELSEDIEGDFLLHAEGLTRMRAVLPAGTKVISAESWGLSAWTKTAKITTNLPDGQERRYFLKVSCATGKLARIHMWGEHYSAGIIASHVPDFGPKPVGKGEYHDEMEKHVYFYLMEYHDMDQQSPPDPAELAGQLAELHTKAVSPNGMFGYPLVTGRGTLHRTEHWDGSWAVQFTHLLKDLIELDNTQNGAWPEYDAACKQLIDHVIPRLLGVLQSDGRRIEPVLCHGDLWEGNVATDVATGKITIFDPNECMYAHNEIEFGTWRCSWATHFNSPMYMTAYQRLVEPSEPVEEWDDRNRLYSIKCAICDSAGHVGSNSRKIRAFNDMLYLCEKYAPLECFGKYDPERDIDITGMRDVYDVMAGANPSL</sequence>
<evidence type="ECO:0000256" key="2">
    <source>
        <dbReference type="ARBA" id="ARBA00048655"/>
    </source>
</evidence>
<dbReference type="PANTHER" id="PTHR12149:SF8">
    <property type="entry name" value="PROTEIN-RIBULOSAMINE 3-KINASE"/>
    <property type="match status" value="1"/>
</dbReference>
<dbReference type="Gene3D" id="3.90.1200.10">
    <property type="match status" value="1"/>
</dbReference>
<comment type="caution">
    <text evidence="3">The sequence shown here is derived from an EMBL/GenBank/DDBJ whole genome shotgun (WGS) entry which is preliminary data.</text>
</comment>
<gene>
    <name evidence="3" type="ORF">PG993_000884</name>
</gene>
<reference evidence="3 4" key="1">
    <citation type="submission" date="2023-01" db="EMBL/GenBank/DDBJ databases">
        <title>Analysis of 21 Apiospora genomes using comparative genomics revels a genus with tremendous synthesis potential of carbohydrate active enzymes and secondary metabolites.</title>
        <authorList>
            <person name="Sorensen T."/>
        </authorList>
    </citation>
    <scope>NUCLEOTIDE SEQUENCE [LARGE SCALE GENOMIC DNA]</scope>
    <source>
        <strain evidence="3 4">CBS 33761</strain>
    </source>
</reference>
<organism evidence="3 4">
    <name type="scientific">Apiospora rasikravindrae</name>
    <dbReference type="NCBI Taxonomy" id="990691"/>
    <lineage>
        <taxon>Eukaryota</taxon>
        <taxon>Fungi</taxon>
        <taxon>Dikarya</taxon>
        <taxon>Ascomycota</taxon>
        <taxon>Pezizomycotina</taxon>
        <taxon>Sordariomycetes</taxon>
        <taxon>Xylariomycetidae</taxon>
        <taxon>Amphisphaeriales</taxon>
        <taxon>Apiosporaceae</taxon>
        <taxon>Apiospora</taxon>
    </lineage>
</organism>
<evidence type="ECO:0000313" key="4">
    <source>
        <dbReference type="Proteomes" id="UP001444661"/>
    </source>
</evidence>
<keyword evidence="4" id="KW-1185">Reference proteome</keyword>
<dbReference type="Proteomes" id="UP001444661">
    <property type="component" value="Unassembled WGS sequence"/>
</dbReference>
<dbReference type="InterPro" id="IPR016477">
    <property type="entry name" value="Fructo-/Ketosamine-3-kinase"/>
</dbReference>
<evidence type="ECO:0000313" key="3">
    <source>
        <dbReference type="EMBL" id="KAK8055657.1"/>
    </source>
</evidence>
<proteinExistence type="predicted"/>
<protein>
    <recommendedName>
        <fullName evidence="1">protein-ribulosamine 3-kinase</fullName>
        <ecNumber evidence="1">2.7.1.172</ecNumber>
    </recommendedName>
</protein>
<evidence type="ECO:0000256" key="1">
    <source>
        <dbReference type="ARBA" id="ARBA00011961"/>
    </source>
</evidence>
<name>A0ABR1UAC4_9PEZI</name>